<dbReference type="CDD" id="cd01221">
    <property type="entry name" value="PH_ephexin"/>
    <property type="match status" value="1"/>
</dbReference>
<evidence type="ECO:0000313" key="6">
    <source>
        <dbReference type="EMBL" id="CAD7006627.1"/>
    </source>
</evidence>
<feature type="compositionally biased region" description="Basic residues" evidence="3">
    <location>
        <begin position="331"/>
        <end position="342"/>
    </location>
</feature>
<organism evidence="6 7">
    <name type="scientific">Ceratitis capitata</name>
    <name type="common">Mediterranean fruit fly</name>
    <name type="synonym">Tephritis capitata</name>
    <dbReference type="NCBI Taxonomy" id="7213"/>
    <lineage>
        <taxon>Eukaryota</taxon>
        <taxon>Metazoa</taxon>
        <taxon>Ecdysozoa</taxon>
        <taxon>Arthropoda</taxon>
        <taxon>Hexapoda</taxon>
        <taxon>Insecta</taxon>
        <taxon>Pterygota</taxon>
        <taxon>Neoptera</taxon>
        <taxon>Endopterygota</taxon>
        <taxon>Diptera</taxon>
        <taxon>Brachycera</taxon>
        <taxon>Muscomorpha</taxon>
        <taxon>Tephritoidea</taxon>
        <taxon>Tephritidae</taxon>
        <taxon>Ceratitis</taxon>
        <taxon>Ceratitis</taxon>
    </lineage>
</organism>
<reference evidence="6" key="1">
    <citation type="submission" date="2020-11" db="EMBL/GenBank/DDBJ databases">
        <authorList>
            <person name="Whitehead M."/>
        </authorList>
    </citation>
    <scope>NUCLEOTIDE SEQUENCE</scope>
    <source>
        <strain evidence="6">EGII</strain>
    </source>
</reference>
<dbReference type="SMART" id="SM00325">
    <property type="entry name" value="RhoGEF"/>
    <property type="match status" value="1"/>
</dbReference>
<dbReference type="PROSITE" id="PS50010">
    <property type="entry name" value="DH_2"/>
    <property type="match status" value="1"/>
</dbReference>
<accession>A0A811VA14</accession>
<feature type="compositionally biased region" description="Basic residues" evidence="3">
    <location>
        <begin position="266"/>
        <end position="275"/>
    </location>
</feature>
<evidence type="ECO:0000259" key="4">
    <source>
        <dbReference type="PROSITE" id="PS50002"/>
    </source>
</evidence>
<evidence type="ECO:0000313" key="7">
    <source>
        <dbReference type="Proteomes" id="UP000606786"/>
    </source>
</evidence>
<dbReference type="Gene3D" id="1.20.900.10">
    <property type="entry name" value="Dbl homology (DH) domain"/>
    <property type="match status" value="1"/>
</dbReference>
<feature type="compositionally biased region" description="Polar residues" evidence="3">
    <location>
        <begin position="305"/>
        <end position="316"/>
    </location>
</feature>
<feature type="region of interest" description="Disordered" evidence="3">
    <location>
        <begin position="503"/>
        <end position="527"/>
    </location>
</feature>
<dbReference type="InterPro" id="IPR036028">
    <property type="entry name" value="SH3-like_dom_sf"/>
</dbReference>
<name>A0A811VA14_CERCA</name>
<dbReference type="Proteomes" id="UP000606786">
    <property type="component" value="Unassembled WGS sequence"/>
</dbReference>
<evidence type="ECO:0000256" key="3">
    <source>
        <dbReference type="SAM" id="MobiDB-lite"/>
    </source>
</evidence>
<dbReference type="InterPro" id="IPR047271">
    <property type="entry name" value="Ephexin-like"/>
</dbReference>
<feature type="region of interest" description="Disordered" evidence="3">
    <location>
        <begin position="121"/>
        <end position="147"/>
    </location>
</feature>
<dbReference type="EMBL" id="CAJHJT010000034">
    <property type="protein sequence ID" value="CAD7006627.1"/>
    <property type="molecule type" value="Genomic_DNA"/>
</dbReference>
<dbReference type="Gene3D" id="2.30.30.40">
    <property type="entry name" value="SH3 Domains"/>
    <property type="match status" value="1"/>
</dbReference>
<dbReference type="GO" id="GO:0005085">
    <property type="term" value="F:guanyl-nucleotide exchange factor activity"/>
    <property type="evidence" value="ECO:0007669"/>
    <property type="project" value="InterPro"/>
</dbReference>
<feature type="compositionally biased region" description="Polar residues" evidence="3">
    <location>
        <begin position="131"/>
        <end position="141"/>
    </location>
</feature>
<dbReference type="CDD" id="cd00160">
    <property type="entry name" value="RhoGEF"/>
    <property type="match status" value="1"/>
</dbReference>
<feature type="compositionally biased region" description="Polar residues" evidence="3">
    <location>
        <begin position="1"/>
        <end position="18"/>
    </location>
</feature>
<feature type="domain" description="DH" evidence="5">
    <location>
        <begin position="621"/>
        <end position="807"/>
    </location>
</feature>
<dbReference type="PANTHER" id="PTHR12845:SF5">
    <property type="entry name" value="EPHEXIN, ISOFORM D"/>
    <property type="match status" value="1"/>
</dbReference>
<dbReference type="OrthoDB" id="27593at2759"/>
<dbReference type="SUPFAM" id="SSF48065">
    <property type="entry name" value="DBL homology domain (DH-domain)"/>
    <property type="match status" value="1"/>
</dbReference>
<dbReference type="CDD" id="cd11793">
    <property type="entry name" value="SH3_ephexin1_like"/>
    <property type="match status" value="1"/>
</dbReference>
<dbReference type="InterPro" id="IPR047270">
    <property type="entry name" value="PH_ephexin"/>
</dbReference>
<dbReference type="Gene3D" id="2.30.29.30">
    <property type="entry name" value="Pleckstrin-homology domain (PH domain)/Phosphotyrosine-binding domain (PTB)"/>
    <property type="match status" value="1"/>
</dbReference>
<protein>
    <submittedName>
        <fullName evidence="6">(Mediterranean fruit fly) hypothetical protein</fullName>
    </submittedName>
</protein>
<dbReference type="InterPro" id="IPR035899">
    <property type="entry name" value="DBL_dom_sf"/>
</dbReference>
<dbReference type="PANTHER" id="PTHR12845">
    <property type="entry name" value="GUANINE NUCLEOTIDE EXCHANGE FACTOR"/>
    <property type="match status" value="1"/>
</dbReference>
<dbReference type="PROSITE" id="PS50002">
    <property type="entry name" value="SH3"/>
    <property type="match status" value="1"/>
</dbReference>
<keyword evidence="1 2" id="KW-0728">SH3 domain</keyword>
<evidence type="ECO:0000259" key="5">
    <source>
        <dbReference type="PROSITE" id="PS50010"/>
    </source>
</evidence>
<evidence type="ECO:0000256" key="2">
    <source>
        <dbReference type="PROSITE-ProRule" id="PRU00192"/>
    </source>
</evidence>
<feature type="region of interest" description="Disordered" evidence="3">
    <location>
        <begin position="262"/>
        <end position="342"/>
    </location>
</feature>
<dbReference type="InterPro" id="IPR001452">
    <property type="entry name" value="SH3_domain"/>
</dbReference>
<dbReference type="SMART" id="SM00326">
    <property type="entry name" value="SH3"/>
    <property type="match status" value="1"/>
</dbReference>
<dbReference type="InterPro" id="IPR011993">
    <property type="entry name" value="PH-like_dom_sf"/>
</dbReference>
<feature type="region of interest" description="Disordered" evidence="3">
    <location>
        <begin position="1"/>
        <end position="25"/>
    </location>
</feature>
<dbReference type="SUPFAM" id="SSF50044">
    <property type="entry name" value="SH3-domain"/>
    <property type="match status" value="1"/>
</dbReference>
<gene>
    <name evidence="6" type="ORF">CCAP1982_LOCUS14934</name>
</gene>
<sequence>MNASVPSNVNTQSESNCSTLRTLPRKRRPRAVGEVYITCPASQVYLNSAVNEHNDISEPIYQNTTTTHAEEEASRRVNRFRGRLSFVRATIVEKDNATGERQSTTVSTFIDDSDHYYETLSPLGNKRHSTLPDQRSTSHNSVGRELPHFAKNGSQRTKMYSTSMHGLGTLATSDDYDSFDTDTDEIYETEEHMKNQNDSGVDIRNVKLPDPPASTNQVYAIVRKLKNFISNKKSPGSKYAGSQQKLYENSTQFYVSGNIYENTPKTKAKPQKNVKKSSTATHDQGIYENTDFHSPPAIPADDKQLNSADKNPNSPTEVKLDTTEASTTLRAKSKASKSFKSRLRKSLVGSTFDMKQLSTLSPTRSTFYIEDPTYGGSGELDSGFSEKASSGDLPTAPAIPTPEAQKFSTVARKAKKEAKATNSQRRRTTIGIRPQDPPPPPPVATSTTSWYAECGVFKNGTSGMLQESEISLNDSKASQSGSSVFNGNSWYTEAGLYQTSDVSVASSSGSSGVSTGNEGTLSDDLPHSMFQNEPLYQIYSAAKLESITRDMEGHDSSTDGYEEIGQNGTTGEARINSQKHQRPSAYQLIEPKNGPARTLWSEIPEVINSCVLSTLTPRERGLQEAKFEIITSEASYLKSLNLLRSHFMNHPVFRDTNVVSARDRKALFAYIVPVHECSEKLLTEMESCWQDNIMLIGLSKRIYTVAEKCFHVYISFCEHQGRMDRTLRRLKESRGIFEQNLHLLETSPTCCGLNLHSFLMLPMQRITRLPLLIDAVFSKVSPNDDEYENWKMTLAIMNKIVTQCNEAANRCEQAYEIERIARQLEFPTTIRALAIAPVGVPAAGAKPRFLVKRGELTHFIWRGDDVKLTFGKKFSKVSIYAFLFSDLLVLTKRKGEEQFAVFDYCPRSMLTITSGDLRDISQTHKNLILMTLLENHERKTVELVLSCPSVSEQERWLQAVRPPEPETPGEKLYAPWDCPQVITKHVYEATEPDALNLEVGDVVNVTRKLPDGWYQGERIRDGVVGWFPGSYTEEVNSAHVRARNLKQRQRLLTFTATYLESQKRK</sequence>
<dbReference type="SUPFAM" id="SSF50729">
    <property type="entry name" value="PH domain-like"/>
    <property type="match status" value="1"/>
</dbReference>
<keyword evidence="7" id="KW-1185">Reference proteome</keyword>
<dbReference type="InterPro" id="IPR000219">
    <property type="entry name" value="DH_dom"/>
</dbReference>
<feature type="compositionally biased region" description="Low complexity" evidence="3">
    <location>
        <begin position="503"/>
        <end position="516"/>
    </location>
</feature>
<dbReference type="AlphaFoldDB" id="A0A811VA14"/>
<feature type="region of interest" description="Disordered" evidence="3">
    <location>
        <begin position="372"/>
        <end position="400"/>
    </location>
</feature>
<proteinExistence type="predicted"/>
<evidence type="ECO:0000256" key="1">
    <source>
        <dbReference type="ARBA" id="ARBA00022443"/>
    </source>
</evidence>
<comment type="caution">
    <text evidence="6">The sequence shown here is derived from an EMBL/GenBank/DDBJ whole genome shotgun (WGS) entry which is preliminary data.</text>
</comment>
<feature type="region of interest" description="Disordered" evidence="3">
    <location>
        <begin position="413"/>
        <end position="447"/>
    </location>
</feature>
<dbReference type="Pfam" id="PF00621">
    <property type="entry name" value="RhoGEF"/>
    <property type="match status" value="1"/>
</dbReference>
<dbReference type="Pfam" id="PF07653">
    <property type="entry name" value="SH3_2"/>
    <property type="match status" value="1"/>
</dbReference>
<feature type="domain" description="SH3" evidence="4">
    <location>
        <begin position="976"/>
        <end position="1037"/>
    </location>
</feature>